<dbReference type="GO" id="GO:0004497">
    <property type="term" value="F:monooxygenase activity"/>
    <property type="evidence" value="ECO:0007669"/>
    <property type="project" value="InterPro"/>
</dbReference>
<protein>
    <recommendedName>
        <fullName evidence="6">FAD-binding domain-containing protein</fullName>
    </recommendedName>
</protein>
<keyword evidence="5" id="KW-0472">Membrane</keyword>
<keyword evidence="5" id="KW-0812">Transmembrane</keyword>
<feature type="domain" description="FAD-binding" evidence="6">
    <location>
        <begin position="8"/>
        <end position="170"/>
    </location>
</feature>
<comment type="similarity">
    <text evidence="1">Belongs to the paxM FAD-dependent monooxygenase family.</text>
</comment>
<comment type="caution">
    <text evidence="7">The sequence shown here is derived from an EMBL/GenBank/DDBJ whole genome shotgun (WGS) entry which is preliminary data.</text>
</comment>
<keyword evidence="4" id="KW-0560">Oxidoreductase</keyword>
<keyword evidence="5" id="KW-1133">Transmembrane helix</keyword>
<evidence type="ECO:0000256" key="3">
    <source>
        <dbReference type="ARBA" id="ARBA00022827"/>
    </source>
</evidence>
<dbReference type="InterPro" id="IPR050562">
    <property type="entry name" value="FAD_mOase_fung"/>
</dbReference>
<gene>
    <name evidence="7" type="ORF">BGZ95_003969</name>
</gene>
<feature type="transmembrane region" description="Helical" evidence="5">
    <location>
        <begin position="395"/>
        <end position="417"/>
    </location>
</feature>
<dbReference type="GO" id="GO:0071949">
    <property type="term" value="F:FAD binding"/>
    <property type="evidence" value="ECO:0007669"/>
    <property type="project" value="InterPro"/>
</dbReference>
<reference evidence="7" key="1">
    <citation type="journal article" date="2020" name="Fungal Divers.">
        <title>Resolving the Mortierellaceae phylogeny through synthesis of multi-gene phylogenetics and phylogenomics.</title>
        <authorList>
            <person name="Vandepol N."/>
            <person name="Liber J."/>
            <person name="Desiro A."/>
            <person name="Na H."/>
            <person name="Kennedy M."/>
            <person name="Barry K."/>
            <person name="Grigoriev I.V."/>
            <person name="Miller A.N."/>
            <person name="O'Donnell K."/>
            <person name="Stajich J.E."/>
            <person name="Bonito G."/>
        </authorList>
    </citation>
    <scope>NUCLEOTIDE SEQUENCE</scope>
    <source>
        <strain evidence="7">NRRL 28262</strain>
    </source>
</reference>
<accession>A0AAD4D3K0</accession>
<proteinExistence type="inferred from homology"/>
<feature type="domain" description="FAD-binding" evidence="6">
    <location>
        <begin position="303"/>
        <end position="388"/>
    </location>
</feature>
<dbReference type="PRINTS" id="PR00420">
    <property type="entry name" value="RNGMNOXGNASE"/>
</dbReference>
<sequence>MSAESKPTVLIVGAGLGGLMLGALLEKADIPYTIFERTTVVKPLGSAMVVGPTLLPLFEQLGIYDELLSLGKHLTHTFGYKQNLEPMKPLDIRAMEEFTGYQQWAIPRPKLYEIVRRLVPDQRIQFGCRVLNITENDEKVTVHLSTNQSYEGDIIVGADGAYSAVRQRMYELLKAKGELPKADHEDLPFSCTCLVGQTKVLDPDKFPIVNFPECHFTTVHGQDKPFTWHVFNTAQGTLCWMAVRHLGRKNTKAAMEQRFRDSNNAEWGDHPAQAMCEETRDFPINIGGGKTATMGDVYDLTPKEYISKVMLEDKVFKTWHHRRYVLLGDACHKLNPFGGHGAVTAMHDALALANLLYAMPTRTTEDITKVFEEYHKERYPNVMEAYDNSIMLSKMFNTGILSTILLSLVSHIPLWVFRLTLSKSVRFRPQCGFLKIIGQKGTAAAELSPSQHKARVAFEERQKAYARAAVSI</sequence>
<dbReference type="EMBL" id="JAAAIL010001945">
    <property type="protein sequence ID" value="KAG0262702.1"/>
    <property type="molecule type" value="Genomic_DNA"/>
</dbReference>
<evidence type="ECO:0000313" key="8">
    <source>
        <dbReference type="Proteomes" id="UP001194580"/>
    </source>
</evidence>
<evidence type="ECO:0000313" key="7">
    <source>
        <dbReference type="EMBL" id="KAG0262702.1"/>
    </source>
</evidence>
<evidence type="ECO:0000256" key="2">
    <source>
        <dbReference type="ARBA" id="ARBA00022630"/>
    </source>
</evidence>
<evidence type="ECO:0000259" key="6">
    <source>
        <dbReference type="Pfam" id="PF01494"/>
    </source>
</evidence>
<evidence type="ECO:0000256" key="4">
    <source>
        <dbReference type="ARBA" id="ARBA00023002"/>
    </source>
</evidence>
<keyword evidence="3" id="KW-0274">FAD</keyword>
<dbReference type="InterPro" id="IPR002938">
    <property type="entry name" value="FAD-bd"/>
</dbReference>
<organism evidence="7 8">
    <name type="scientific">Linnemannia exigua</name>
    <dbReference type="NCBI Taxonomy" id="604196"/>
    <lineage>
        <taxon>Eukaryota</taxon>
        <taxon>Fungi</taxon>
        <taxon>Fungi incertae sedis</taxon>
        <taxon>Mucoromycota</taxon>
        <taxon>Mortierellomycotina</taxon>
        <taxon>Mortierellomycetes</taxon>
        <taxon>Mortierellales</taxon>
        <taxon>Mortierellaceae</taxon>
        <taxon>Linnemannia</taxon>
    </lineage>
</organism>
<dbReference type="AlphaFoldDB" id="A0AAD4D3K0"/>
<keyword evidence="2" id="KW-0285">Flavoprotein</keyword>
<name>A0AAD4D3K0_9FUNG</name>
<dbReference type="PANTHER" id="PTHR47356">
    <property type="entry name" value="FAD-DEPENDENT MONOOXYGENASE ASQG-RELATED"/>
    <property type="match status" value="1"/>
</dbReference>
<keyword evidence="8" id="KW-1185">Reference proteome</keyword>
<dbReference type="Pfam" id="PF01494">
    <property type="entry name" value="FAD_binding_3"/>
    <property type="match status" value="2"/>
</dbReference>
<dbReference type="SUPFAM" id="SSF51905">
    <property type="entry name" value="FAD/NAD(P)-binding domain"/>
    <property type="match status" value="1"/>
</dbReference>
<dbReference type="InterPro" id="IPR036188">
    <property type="entry name" value="FAD/NAD-bd_sf"/>
</dbReference>
<dbReference type="Gene3D" id="3.50.50.60">
    <property type="entry name" value="FAD/NAD(P)-binding domain"/>
    <property type="match status" value="1"/>
</dbReference>
<evidence type="ECO:0000256" key="1">
    <source>
        <dbReference type="ARBA" id="ARBA00007992"/>
    </source>
</evidence>
<evidence type="ECO:0000256" key="5">
    <source>
        <dbReference type="SAM" id="Phobius"/>
    </source>
</evidence>
<dbReference type="Proteomes" id="UP001194580">
    <property type="component" value="Unassembled WGS sequence"/>
</dbReference>
<dbReference type="PANTHER" id="PTHR47356:SF2">
    <property type="entry name" value="FAD-BINDING DOMAIN-CONTAINING PROTEIN-RELATED"/>
    <property type="match status" value="1"/>
</dbReference>